<name>A0ABY6A2G4_9BURK</name>
<dbReference type="RefSeq" id="WP_260719473.1">
    <property type="nucleotide sequence ID" value="NZ_CP104377.1"/>
</dbReference>
<evidence type="ECO:0000313" key="2">
    <source>
        <dbReference type="Proteomes" id="UP001058290"/>
    </source>
</evidence>
<keyword evidence="2" id="KW-1185">Reference proteome</keyword>
<dbReference type="Proteomes" id="UP001058290">
    <property type="component" value="Chromosome"/>
</dbReference>
<accession>A0ABY6A2G4</accession>
<organism evidence="1 2">
    <name type="scientific">Comamonas squillarum</name>
    <dbReference type="NCBI Taxonomy" id="2977320"/>
    <lineage>
        <taxon>Bacteria</taxon>
        <taxon>Pseudomonadati</taxon>
        <taxon>Pseudomonadota</taxon>
        <taxon>Betaproteobacteria</taxon>
        <taxon>Burkholderiales</taxon>
        <taxon>Comamonadaceae</taxon>
        <taxon>Comamonas</taxon>
    </lineage>
</organism>
<protein>
    <submittedName>
        <fullName evidence="1">Uncharacterized protein</fullName>
    </submittedName>
</protein>
<gene>
    <name evidence="1" type="ORF">N4T19_03325</name>
</gene>
<sequence>MPNIDWGQLKTAEQIADDERRARVPAEISRAQGRAILGLQGLTQGVLDYMAGITDEQEAMWADLAWNHTTTWRRFDSPFLTKAAAALGLSDEALDDMFIAAAQIVI</sequence>
<dbReference type="EMBL" id="CP104377">
    <property type="protein sequence ID" value="UXC19172.1"/>
    <property type="molecule type" value="Genomic_DNA"/>
</dbReference>
<evidence type="ECO:0000313" key="1">
    <source>
        <dbReference type="EMBL" id="UXC19172.1"/>
    </source>
</evidence>
<proteinExistence type="predicted"/>
<reference evidence="1" key="1">
    <citation type="submission" date="2022-09" db="EMBL/GenBank/DDBJ databases">
        <title>Bacterial diversity in gut of crayfish and pufferfish.</title>
        <authorList>
            <person name="Huang Y."/>
        </authorList>
    </citation>
    <scope>NUCLEOTIDE SEQUENCE</scope>
    <source>
        <strain evidence="1">PR12</strain>
    </source>
</reference>